<dbReference type="CDD" id="cd01399">
    <property type="entry name" value="GlcN6P_deaminase"/>
    <property type="match status" value="1"/>
</dbReference>
<evidence type="ECO:0000259" key="5">
    <source>
        <dbReference type="Pfam" id="PF01182"/>
    </source>
</evidence>
<accession>A0A0R2D0L1</accession>
<keyword evidence="7" id="KW-1185">Reference proteome</keyword>
<dbReference type="InterPro" id="IPR006148">
    <property type="entry name" value="Glc/Gal-6P_isomerase"/>
</dbReference>
<evidence type="ECO:0000313" key="6">
    <source>
        <dbReference type="EMBL" id="KRM93500.1"/>
    </source>
</evidence>
<evidence type="ECO:0000256" key="3">
    <source>
        <dbReference type="ARBA" id="ARBA00023277"/>
    </source>
</evidence>
<dbReference type="SUPFAM" id="SSF100950">
    <property type="entry name" value="NagB/RpiA/CoA transferase-like"/>
    <property type="match status" value="1"/>
</dbReference>
<dbReference type="PANTHER" id="PTHR11280">
    <property type="entry name" value="GLUCOSAMINE-6-PHOSPHATE ISOMERASE"/>
    <property type="match status" value="1"/>
</dbReference>
<comment type="caution">
    <text evidence="4">Lacks conserved residue(s) required for the propagation of feature annotation.</text>
</comment>
<proteinExistence type="inferred from homology"/>
<evidence type="ECO:0000313" key="7">
    <source>
        <dbReference type="Proteomes" id="UP000051256"/>
    </source>
</evidence>
<dbReference type="InterPro" id="IPR037171">
    <property type="entry name" value="NagB/RpiA_transferase-like"/>
</dbReference>
<gene>
    <name evidence="4" type="primary">nagB</name>
    <name evidence="6" type="ORF">FC56_GL000212</name>
</gene>
<feature type="active site" description="For ring-opening step" evidence="4">
    <location>
        <position position="138"/>
    </location>
</feature>
<dbReference type="AlphaFoldDB" id="A0A0R2D0L1"/>
<dbReference type="FunFam" id="3.40.50.1360:FF:000003">
    <property type="entry name" value="Glucosamine-6-phosphate deaminase"/>
    <property type="match status" value="1"/>
</dbReference>
<dbReference type="PANTHER" id="PTHR11280:SF5">
    <property type="entry name" value="GLUCOSAMINE-6-PHOSPHATE ISOMERASE"/>
    <property type="match status" value="1"/>
</dbReference>
<evidence type="ECO:0000256" key="2">
    <source>
        <dbReference type="ARBA" id="ARBA00022801"/>
    </source>
</evidence>
<comment type="function">
    <text evidence="4">Catalyzes the reversible isomerization-deamination of glucosamine 6-phosphate (GlcN6P) to form fructose 6-phosphate (Fru6P) and ammonium ion.</text>
</comment>
<dbReference type="STRING" id="1423802.FC56_GL000212"/>
<feature type="active site" description="Proton acceptor; for ring-opening step" evidence="4">
    <location>
        <position position="133"/>
    </location>
</feature>
<dbReference type="GO" id="GO:0005975">
    <property type="term" value="P:carbohydrate metabolic process"/>
    <property type="evidence" value="ECO:0007669"/>
    <property type="project" value="InterPro"/>
</dbReference>
<dbReference type="InterPro" id="IPR004547">
    <property type="entry name" value="Glucosamine6P_isomerase"/>
</dbReference>
<dbReference type="Pfam" id="PF01182">
    <property type="entry name" value="Glucosamine_iso"/>
    <property type="match status" value="1"/>
</dbReference>
<dbReference type="PROSITE" id="PS01161">
    <property type="entry name" value="GLC_GALNAC_ISOMERASE"/>
    <property type="match status" value="1"/>
</dbReference>
<dbReference type="PATRIC" id="fig|1423802.4.peg.214"/>
<dbReference type="GO" id="GO:0006043">
    <property type="term" value="P:glucosamine catabolic process"/>
    <property type="evidence" value="ECO:0007669"/>
    <property type="project" value="TreeGrafter"/>
</dbReference>
<dbReference type="GO" id="GO:0019262">
    <property type="term" value="P:N-acetylneuraminate catabolic process"/>
    <property type="evidence" value="ECO:0007669"/>
    <property type="project" value="UniProtKB-UniRule"/>
</dbReference>
<keyword evidence="3 4" id="KW-0119">Carbohydrate metabolism</keyword>
<dbReference type="GO" id="GO:0004342">
    <property type="term" value="F:glucosamine-6-phosphate deaminase activity"/>
    <property type="evidence" value="ECO:0007669"/>
    <property type="project" value="UniProtKB-UniRule"/>
</dbReference>
<sequence length="238" mass="25794">MIKMRIIIVKNIEAGGKKGAQIFSEALANGAKVFGLATGSTPVTTYQALAASDIDFSNSVSINLDEYVGLTPDNSQSYHYFMQKNLFDFKPFKKSYVPDGNNLDAAEVIDQYNHIIETNPIDLQILGIGQNGHIGFNEPGTPFDSETHEVALSQSTINANSRFFSSPEEVPQKAYSMGIASIMGAKQILLEAFGEKKAQIIKDALQGPVTEDVPASVLQQHPDLTVILDEAAASQLEL</sequence>
<dbReference type="Proteomes" id="UP000051256">
    <property type="component" value="Unassembled WGS sequence"/>
</dbReference>
<dbReference type="GO" id="GO:0042802">
    <property type="term" value="F:identical protein binding"/>
    <property type="evidence" value="ECO:0007669"/>
    <property type="project" value="TreeGrafter"/>
</dbReference>
<dbReference type="GO" id="GO:0016853">
    <property type="term" value="F:isomerase activity"/>
    <property type="evidence" value="ECO:0007669"/>
    <property type="project" value="UniProtKB-KW"/>
</dbReference>
<dbReference type="UniPathway" id="UPA00629">
    <property type="reaction ID" value="UER00684"/>
</dbReference>
<organism evidence="6 7">
    <name type="scientific">Lentilactobacillus senioris DSM 24302 = JCM 17472</name>
    <dbReference type="NCBI Taxonomy" id="1423802"/>
    <lineage>
        <taxon>Bacteria</taxon>
        <taxon>Bacillati</taxon>
        <taxon>Bacillota</taxon>
        <taxon>Bacilli</taxon>
        <taxon>Lactobacillales</taxon>
        <taxon>Lactobacillaceae</taxon>
        <taxon>Lentilactobacillus</taxon>
    </lineage>
</organism>
<dbReference type="GO" id="GO:0006046">
    <property type="term" value="P:N-acetylglucosamine catabolic process"/>
    <property type="evidence" value="ECO:0007669"/>
    <property type="project" value="TreeGrafter"/>
</dbReference>
<comment type="caution">
    <text evidence="6">The sequence shown here is derived from an EMBL/GenBank/DDBJ whole genome shotgun (WGS) entry which is preliminary data.</text>
</comment>
<comment type="pathway">
    <text evidence="4">Amino-sugar metabolism; N-acetylneuraminate degradation; D-fructose 6-phosphate from N-acetylneuraminate: step 5/5.</text>
</comment>
<dbReference type="EC" id="3.5.99.6" evidence="4"/>
<dbReference type="HAMAP" id="MF_01241">
    <property type="entry name" value="GlcN6P_deamin"/>
    <property type="match status" value="1"/>
</dbReference>
<dbReference type="InterPro" id="IPR018321">
    <property type="entry name" value="Glucosamine6P_isomerase_CS"/>
</dbReference>
<evidence type="ECO:0000256" key="1">
    <source>
        <dbReference type="ARBA" id="ARBA00000644"/>
    </source>
</evidence>
<protein>
    <recommendedName>
        <fullName evidence="4">Glucosamine-6-phosphate deaminase</fullName>
        <ecNumber evidence="4">3.5.99.6</ecNumber>
    </recommendedName>
    <alternativeName>
        <fullName evidence="4">GlcN6P deaminase</fullName>
        <shortName evidence="4">GNPDA</shortName>
    </alternativeName>
    <alternativeName>
        <fullName evidence="4">Glucosamine-6-phosphate isomerase</fullName>
    </alternativeName>
</protein>
<comment type="similarity">
    <text evidence="4">Belongs to the glucosamine/galactosamine-6-phosphate isomerase family. NagB subfamily.</text>
</comment>
<feature type="active site" description="For ring-opening step" evidence="4">
    <location>
        <position position="131"/>
    </location>
</feature>
<feature type="domain" description="Glucosamine/galactosamine-6-phosphate isomerase" evidence="5">
    <location>
        <begin position="23"/>
        <end position="221"/>
    </location>
</feature>
<name>A0A0R2D0L1_9LACO</name>
<dbReference type="GO" id="GO:0005737">
    <property type="term" value="C:cytoplasm"/>
    <property type="evidence" value="ECO:0007669"/>
    <property type="project" value="TreeGrafter"/>
</dbReference>
<evidence type="ECO:0000256" key="4">
    <source>
        <dbReference type="HAMAP-Rule" id="MF_01241"/>
    </source>
</evidence>
<dbReference type="EMBL" id="AYZR01000008">
    <property type="protein sequence ID" value="KRM93500.1"/>
    <property type="molecule type" value="Genomic_DNA"/>
</dbReference>
<reference evidence="6 7" key="1">
    <citation type="journal article" date="2015" name="Genome Announc.">
        <title>Expanding the biotechnology potential of lactobacilli through comparative genomics of 213 strains and associated genera.</title>
        <authorList>
            <person name="Sun Z."/>
            <person name="Harris H.M."/>
            <person name="McCann A."/>
            <person name="Guo C."/>
            <person name="Argimon S."/>
            <person name="Zhang W."/>
            <person name="Yang X."/>
            <person name="Jeffery I.B."/>
            <person name="Cooney J.C."/>
            <person name="Kagawa T.F."/>
            <person name="Liu W."/>
            <person name="Song Y."/>
            <person name="Salvetti E."/>
            <person name="Wrobel A."/>
            <person name="Rasinkangas P."/>
            <person name="Parkhill J."/>
            <person name="Rea M.C."/>
            <person name="O'Sullivan O."/>
            <person name="Ritari J."/>
            <person name="Douillard F.P."/>
            <person name="Paul Ross R."/>
            <person name="Yang R."/>
            <person name="Briner A.E."/>
            <person name="Felis G.E."/>
            <person name="de Vos W.M."/>
            <person name="Barrangou R."/>
            <person name="Klaenhammer T.R."/>
            <person name="Caufield P.W."/>
            <person name="Cui Y."/>
            <person name="Zhang H."/>
            <person name="O'Toole P.W."/>
        </authorList>
    </citation>
    <scope>NUCLEOTIDE SEQUENCE [LARGE SCALE GENOMIC DNA]</scope>
    <source>
        <strain evidence="6 7">DSM 24302</strain>
    </source>
</reference>
<dbReference type="Gene3D" id="3.40.50.1360">
    <property type="match status" value="1"/>
</dbReference>
<keyword evidence="2 4" id="KW-0378">Hydrolase</keyword>
<comment type="catalytic activity">
    <reaction evidence="1 4">
        <text>alpha-D-glucosamine 6-phosphate + H2O = beta-D-fructose 6-phosphate + NH4(+)</text>
        <dbReference type="Rhea" id="RHEA:12172"/>
        <dbReference type="ChEBI" id="CHEBI:15377"/>
        <dbReference type="ChEBI" id="CHEBI:28938"/>
        <dbReference type="ChEBI" id="CHEBI:57634"/>
        <dbReference type="ChEBI" id="CHEBI:75989"/>
        <dbReference type="EC" id="3.5.99.6"/>
    </reaction>
</comment>
<keyword evidence="6" id="KW-0413">Isomerase</keyword>
<feature type="active site" description="Proton acceptor; for enolization step" evidence="4">
    <location>
        <position position="65"/>
    </location>
</feature>